<evidence type="ECO:0000256" key="4">
    <source>
        <dbReference type="ARBA" id="ARBA00022603"/>
    </source>
</evidence>
<dbReference type="PANTHER" id="PTHR22884">
    <property type="entry name" value="SET DOMAIN PROTEINS"/>
    <property type="match status" value="1"/>
</dbReference>
<keyword evidence="6" id="KW-0949">S-adenosyl-L-methionine</keyword>
<organism evidence="9 10">
    <name type="scientific">Piedraia hortae CBS 480.64</name>
    <dbReference type="NCBI Taxonomy" id="1314780"/>
    <lineage>
        <taxon>Eukaryota</taxon>
        <taxon>Fungi</taxon>
        <taxon>Dikarya</taxon>
        <taxon>Ascomycota</taxon>
        <taxon>Pezizomycotina</taxon>
        <taxon>Dothideomycetes</taxon>
        <taxon>Dothideomycetidae</taxon>
        <taxon>Capnodiales</taxon>
        <taxon>Piedraiaceae</taxon>
        <taxon>Piedraia</taxon>
    </lineage>
</organism>
<feature type="domain" description="SET" evidence="8">
    <location>
        <begin position="48"/>
        <end position="141"/>
    </location>
</feature>
<name>A0A6A7C0C3_9PEZI</name>
<proteinExistence type="predicted"/>
<keyword evidence="3" id="KW-0158">Chromosome</keyword>
<sequence length="154" mass="17888">MKYECTPKDCKLRAEQWGDRPFAELVAHLKRGTLYSIGVQVILMSNRGYGISACRKFSLVQLIIEYIGRIVTEDECQRRRMLEEYQTSSSHYFMEFGRGLVINAMRSNMAYFNNHSCTLNAVAKKVTVNGRPRLGIFAGDDWNRWYVRIKMDGE</sequence>
<dbReference type="InterPro" id="IPR046341">
    <property type="entry name" value="SET_dom_sf"/>
</dbReference>
<dbReference type="Gene3D" id="2.170.270.10">
    <property type="entry name" value="SET domain"/>
    <property type="match status" value="1"/>
</dbReference>
<keyword evidence="10" id="KW-1185">Reference proteome</keyword>
<dbReference type="GO" id="GO:0032259">
    <property type="term" value="P:methylation"/>
    <property type="evidence" value="ECO:0007669"/>
    <property type="project" value="UniProtKB-KW"/>
</dbReference>
<dbReference type="GO" id="GO:0005634">
    <property type="term" value="C:nucleus"/>
    <property type="evidence" value="ECO:0007669"/>
    <property type="project" value="UniProtKB-SubCell"/>
</dbReference>
<dbReference type="InterPro" id="IPR050777">
    <property type="entry name" value="SET2_Histone-Lys_MeTrsfase"/>
</dbReference>
<evidence type="ECO:0000256" key="2">
    <source>
        <dbReference type="ARBA" id="ARBA00004286"/>
    </source>
</evidence>
<dbReference type="OrthoDB" id="422362at2759"/>
<dbReference type="Pfam" id="PF00856">
    <property type="entry name" value="SET"/>
    <property type="match status" value="1"/>
</dbReference>
<keyword evidence="7" id="KW-0539">Nucleus</keyword>
<comment type="subcellular location">
    <subcellularLocation>
        <location evidence="2">Chromosome</location>
    </subcellularLocation>
    <subcellularLocation>
        <location evidence="1">Nucleus</location>
    </subcellularLocation>
</comment>
<dbReference type="GO" id="GO:0005694">
    <property type="term" value="C:chromosome"/>
    <property type="evidence" value="ECO:0007669"/>
    <property type="project" value="UniProtKB-SubCell"/>
</dbReference>
<evidence type="ECO:0000313" key="10">
    <source>
        <dbReference type="Proteomes" id="UP000799421"/>
    </source>
</evidence>
<protein>
    <submittedName>
        <fullName evidence="9">SET domain-containing protein</fullName>
    </submittedName>
</protein>
<keyword evidence="4" id="KW-0489">Methyltransferase</keyword>
<evidence type="ECO:0000256" key="6">
    <source>
        <dbReference type="ARBA" id="ARBA00022691"/>
    </source>
</evidence>
<evidence type="ECO:0000256" key="7">
    <source>
        <dbReference type="ARBA" id="ARBA00023242"/>
    </source>
</evidence>
<gene>
    <name evidence="9" type="ORF">K470DRAFT_270195</name>
</gene>
<evidence type="ECO:0000256" key="3">
    <source>
        <dbReference type="ARBA" id="ARBA00022454"/>
    </source>
</evidence>
<keyword evidence="5" id="KW-0808">Transferase</keyword>
<evidence type="ECO:0000256" key="5">
    <source>
        <dbReference type="ARBA" id="ARBA00022679"/>
    </source>
</evidence>
<evidence type="ECO:0000259" key="8">
    <source>
        <dbReference type="Pfam" id="PF00856"/>
    </source>
</evidence>
<evidence type="ECO:0000256" key="1">
    <source>
        <dbReference type="ARBA" id="ARBA00004123"/>
    </source>
</evidence>
<dbReference type="GO" id="GO:0008168">
    <property type="term" value="F:methyltransferase activity"/>
    <property type="evidence" value="ECO:0007669"/>
    <property type="project" value="UniProtKB-KW"/>
</dbReference>
<reference evidence="9" key="1">
    <citation type="journal article" date="2020" name="Stud. Mycol.">
        <title>101 Dothideomycetes genomes: a test case for predicting lifestyles and emergence of pathogens.</title>
        <authorList>
            <person name="Haridas S."/>
            <person name="Albert R."/>
            <person name="Binder M."/>
            <person name="Bloem J."/>
            <person name="Labutti K."/>
            <person name="Salamov A."/>
            <person name="Andreopoulos B."/>
            <person name="Baker S."/>
            <person name="Barry K."/>
            <person name="Bills G."/>
            <person name="Bluhm B."/>
            <person name="Cannon C."/>
            <person name="Castanera R."/>
            <person name="Culley D."/>
            <person name="Daum C."/>
            <person name="Ezra D."/>
            <person name="Gonzalez J."/>
            <person name="Henrissat B."/>
            <person name="Kuo A."/>
            <person name="Liang C."/>
            <person name="Lipzen A."/>
            <person name="Lutzoni F."/>
            <person name="Magnuson J."/>
            <person name="Mondo S."/>
            <person name="Nolan M."/>
            <person name="Ohm R."/>
            <person name="Pangilinan J."/>
            <person name="Park H.-J."/>
            <person name="Ramirez L."/>
            <person name="Alfaro M."/>
            <person name="Sun H."/>
            <person name="Tritt A."/>
            <person name="Yoshinaga Y."/>
            <person name="Zwiers L.-H."/>
            <person name="Turgeon B."/>
            <person name="Goodwin S."/>
            <person name="Spatafora J."/>
            <person name="Crous P."/>
            <person name="Grigoriev I."/>
        </authorList>
    </citation>
    <scope>NUCLEOTIDE SEQUENCE</scope>
    <source>
        <strain evidence="9">CBS 480.64</strain>
    </source>
</reference>
<dbReference type="InterPro" id="IPR001214">
    <property type="entry name" value="SET_dom"/>
</dbReference>
<dbReference type="EMBL" id="MU005976">
    <property type="protein sequence ID" value="KAF2860961.1"/>
    <property type="molecule type" value="Genomic_DNA"/>
</dbReference>
<accession>A0A6A7C0C3</accession>
<dbReference type="SUPFAM" id="SSF82199">
    <property type="entry name" value="SET domain"/>
    <property type="match status" value="1"/>
</dbReference>
<dbReference type="Proteomes" id="UP000799421">
    <property type="component" value="Unassembled WGS sequence"/>
</dbReference>
<dbReference type="AlphaFoldDB" id="A0A6A7C0C3"/>
<evidence type="ECO:0000313" key="9">
    <source>
        <dbReference type="EMBL" id="KAF2860961.1"/>
    </source>
</evidence>